<accession>A0A841SW62</accession>
<comment type="caution">
    <text evidence="2">The sequence shown here is derived from an EMBL/GenBank/DDBJ whole genome shotgun (WGS) entry which is preliminary data.</text>
</comment>
<dbReference type="InterPro" id="IPR016024">
    <property type="entry name" value="ARM-type_fold"/>
</dbReference>
<dbReference type="InterPro" id="IPR004155">
    <property type="entry name" value="PBS_lyase_HEAT"/>
</dbReference>
<protein>
    <submittedName>
        <fullName evidence="2">HEAT repeat domain-containing protein</fullName>
    </submittedName>
</protein>
<organism evidence="2 3">
    <name type="scientific">Cohnella thailandensis</name>
    <dbReference type="NCBI Taxonomy" id="557557"/>
    <lineage>
        <taxon>Bacteria</taxon>
        <taxon>Bacillati</taxon>
        <taxon>Bacillota</taxon>
        <taxon>Bacilli</taxon>
        <taxon>Bacillales</taxon>
        <taxon>Paenibacillaceae</taxon>
        <taxon>Cohnella</taxon>
    </lineage>
</organism>
<dbReference type="InterPro" id="IPR011989">
    <property type="entry name" value="ARM-like"/>
</dbReference>
<reference evidence="2 3" key="1">
    <citation type="submission" date="2020-08" db="EMBL/GenBank/DDBJ databases">
        <title>Cohnella phylogeny.</title>
        <authorList>
            <person name="Dunlap C."/>
        </authorList>
    </citation>
    <scope>NUCLEOTIDE SEQUENCE [LARGE SCALE GENOMIC DNA]</scope>
    <source>
        <strain evidence="2 3">DSM 25241</strain>
    </source>
</reference>
<evidence type="ECO:0000256" key="1">
    <source>
        <dbReference type="SAM" id="Phobius"/>
    </source>
</evidence>
<keyword evidence="1" id="KW-1133">Transmembrane helix</keyword>
<dbReference type="AlphaFoldDB" id="A0A841SW62"/>
<sequence>MYSNMNIAIAVIAVLVGVIVVGLGVLFSMKLKEIRKRRDEEAFRARFSDWFTYILANADGDEPLFIPNAPLSKAERRIVRERLVHWIEQFKGVPQRRLIELAERMGLVSEQLKRLDSPFEWVKLDAAYHLGCMRSAQAVPGMMELLKSLKPGPLAYIPARAIAKCAARADELREVTDVLLSHKKDAQPLIADILRESELDYAPMLATFLRSSDPERVKLALAAMTGSPADGVADTLYKLTGSEEKELSLEAARLLLKNRKALTQERIARLFAHPEPDVRAVTAEAIGELGLTSSVGMLAAGLSDPEWQVRFGSGRSLARLGEGGIAALREAAESDSEIRRETALAVLRETSGRRRRTAS</sequence>
<keyword evidence="1" id="KW-0812">Transmembrane</keyword>
<evidence type="ECO:0000313" key="2">
    <source>
        <dbReference type="EMBL" id="MBB6634856.1"/>
    </source>
</evidence>
<feature type="transmembrane region" description="Helical" evidence="1">
    <location>
        <begin position="6"/>
        <end position="28"/>
    </location>
</feature>
<dbReference type="Gene3D" id="1.25.10.10">
    <property type="entry name" value="Leucine-rich Repeat Variant"/>
    <property type="match status" value="1"/>
</dbReference>
<keyword evidence="1" id="KW-0472">Membrane</keyword>
<evidence type="ECO:0000313" key="3">
    <source>
        <dbReference type="Proteomes" id="UP000535838"/>
    </source>
</evidence>
<dbReference type="Pfam" id="PF13646">
    <property type="entry name" value="HEAT_2"/>
    <property type="match status" value="1"/>
</dbReference>
<gene>
    <name evidence="2" type="ORF">H7B67_12115</name>
</gene>
<dbReference type="SMART" id="SM00567">
    <property type="entry name" value="EZ_HEAT"/>
    <property type="match status" value="3"/>
</dbReference>
<keyword evidence="3" id="KW-1185">Reference proteome</keyword>
<dbReference type="Proteomes" id="UP000535838">
    <property type="component" value="Unassembled WGS sequence"/>
</dbReference>
<dbReference type="SUPFAM" id="SSF48371">
    <property type="entry name" value="ARM repeat"/>
    <property type="match status" value="1"/>
</dbReference>
<dbReference type="RefSeq" id="WP_185120088.1">
    <property type="nucleotide sequence ID" value="NZ_JACJVQ010000008.1"/>
</dbReference>
<name>A0A841SW62_9BACL</name>
<proteinExistence type="predicted"/>
<dbReference type="EMBL" id="JACJVQ010000008">
    <property type="protein sequence ID" value="MBB6634856.1"/>
    <property type="molecule type" value="Genomic_DNA"/>
</dbReference>